<keyword evidence="1" id="KW-0732">Signal</keyword>
<evidence type="ECO:0000259" key="2">
    <source>
        <dbReference type="Pfam" id="PF13670"/>
    </source>
</evidence>
<dbReference type="InterPro" id="IPR025711">
    <property type="entry name" value="PepSY"/>
</dbReference>
<dbReference type="Proteomes" id="UP000657372">
    <property type="component" value="Unassembled WGS sequence"/>
</dbReference>
<feature type="chain" id="PRO_5046462986" evidence="1">
    <location>
        <begin position="25"/>
        <end position="106"/>
    </location>
</feature>
<sequence length="106" mass="11716">MDKNVIKFTVIVAILAALAFAVQAKPASAQPAPVTSANTLTPIPAAKTLSYEELERRVTAQGLRISKAEVRDLLLKVTAYDSQHRKVKMMIDRRTGEVLAREIKRD</sequence>
<evidence type="ECO:0000256" key="1">
    <source>
        <dbReference type="SAM" id="SignalP"/>
    </source>
</evidence>
<protein>
    <submittedName>
        <fullName evidence="3">PepSY domain-containing protein</fullName>
    </submittedName>
</protein>
<gene>
    <name evidence="3" type="ORF">IXC47_13430</name>
</gene>
<proteinExistence type="predicted"/>
<keyword evidence="4" id="KW-1185">Reference proteome</keyword>
<accession>A0ABS0EVD1</accession>
<name>A0ABS0EVD1_9BURK</name>
<dbReference type="Pfam" id="PF13670">
    <property type="entry name" value="PepSY_2"/>
    <property type="match status" value="1"/>
</dbReference>
<comment type="caution">
    <text evidence="3">The sequence shown here is derived from an EMBL/GenBank/DDBJ whole genome shotgun (WGS) entry which is preliminary data.</text>
</comment>
<dbReference type="RefSeq" id="WP_195875938.1">
    <property type="nucleotide sequence ID" value="NZ_JADOEL010000011.1"/>
</dbReference>
<evidence type="ECO:0000313" key="3">
    <source>
        <dbReference type="EMBL" id="MBF8178685.1"/>
    </source>
</evidence>
<organism evidence="3 4">
    <name type="scientific">Herminiimonas contaminans</name>
    <dbReference type="NCBI Taxonomy" id="1111140"/>
    <lineage>
        <taxon>Bacteria</taxon>
        <taxon>Pseudomonadati</taxon>
        <taxon>Pseudomonadota</taxon>
        <taxon>Betaproteobacteria</taxon>
        <taxon>Burkholderiales</taxon>
        <taxon>Oxalobacteraceae</taxon>
        <taxon>Herminiimonas</taxon>
    </lineage>
</organism>
<dbReference type="EMBL" id="JADOEL010000011">
    <property type="protein sequence ID" value="MBF8178685.1"/>
    <property type="molecule type" value="Genomic_DNA"/>
</dbReference>
<reference evidence="3 4" key="1">
    <citation type="submission" date="2020-11" db="EMBL/GenBank/DDBJ databases">
        <title>WGS of Herminiimonas contaminans strain Marseille-Q4544 isolated from planarians Schmidtea mediterranea.</title>
        <authorList>
            <person name="Kangale L."/>
        </authorList>
    </citation>
    <scope>NUCLEOTIDE SEQUENCE [LARGE SCALE GENOMIC DNA]</scope>
    <source>
        <strain evidence="3 4">Marseille-Q4544</strain>
    </source>
</reference>
<feature type="signal peptide" evidence="1">
    <location>
        <begin position="1"/>
        <end position="24"/>
    </location>
</feature>
<feature type="domain" description="PepSY" evidence="2">
    <location>
        <begin position="16"/>
        <end position="101"/>
    </location>
</feature>
<evidence type="ECO:0000313" key="4">
    <source>
        <dbReference type="Proteomes" id="UP000657372"/>
    </source>
</evidence>